<evidence type="ECO:0000313" key="2">
    <source>
        <dbReference type="EMBL" id="EEL68250.1"/>
    </source>
</evidence>
<evidence type="ECO:0000256" key="1">
    <source>
        <dbReference type="SAM" id="MobiDB-lite"/>
    </source>
</evidence>
<sequence>MAKISAKERAAATKETTQSRSGMVMSRHSQPTGNAEMKKAAPIVIHGRAMARNIVG</sequence>
<feature type="region of interest" description="Disordered" evidence="1">
    <location>
        <begin position="1"/>
        <end position="41"/>
    </location>
</feature>
<organism evidence="2">
    <name type="scientific">Bacillus mycoides</name>
    <dbReference type="NCBI Taxonomy" id="1405"/>
    <lineage>
        <taxon>Bacteria</taxon>
        <taxon>Bacillati</taxon>
        <taxon>Bacillota</taxon>
        <taxon>Bacilli</taxon>
        <taxon>Bacillales</taxon>
        <taxon>Bacillaceae</taxon>
        <taxon>Bacillus</taxon>
        <taxon>Bacillus cereus group</taxon>
    </lineage>
</organism>
<protein>
    <submittedName>
        <fullName evidence="2">Uncharacterized protein</fullName>
    </submittedName>
</protein>
<gene>
    <name evidence="2" type="ORF">bcere0026_48490</name>
</gene>
<dbReference type="EMBL" id="ACMP01000133">
    <property type="protein sequence ID" value="EEL68250.1"/>
    <property type="molecule type" value="Genomic_DNA"/>
</dbReference>
<dbReference type="HOGENOM" id="CLU_2840327_0_0_9"/>
<dbReference type="Proteomes" id="UP000001753">
    <property type="component" value="Chromosome"/>
</dbReference>
<reference evidence="2" key="1">
    <citation type="journal article" date="2012" name="Genome Res.">
        <title>Genomic characterization of the Bacillus cereus sensu lato species: Backdrop to the evolution of Bacillus anthracis.</title>
        <authorList>
            <person name="Zwick M.E."/>
            <person name="Joseph S.J."/>
            <person name="Didelot X."/>
            <person name="Chen P.E."/>
            <person name="Bishop-Lilly K.A."/>
            <person name="Stewart A.C."/>
            <person name="Willner K."/>
            <person name="Nolan N."/>
            <person name="Lentz S."/>
            <person name="Thomason M.K."/>
            <person name="Sozhamannan S."/>
            <person name="Mateczun A.J."/>
            <person name="Du L."/>
            <person name="Read T.D."/>
        </authorList>
    </citation>
    <scope>NUCLEOTIDE SEQUENCE [LARGE SCALE GENOMIC DNA]</scope>
    <source>
        <strain evidence="2">AH603</strain>
    </source>
</reference>
<proteinExistence type="predicted"/>
<name>C2Y1K5_BACMY</name>
<comment type="caution">
    <text evidence="2">The sequence shown here is derived from an EMBL/GenBank/DDBJ whole genome shotgun (WGS) entry which is preliminary data.</text>
</comment>
<accession>C2Y1K5</accession>
<feature type="compositionally biased region" description="Basic and acidic residues" evidence="1">
    <location>
        <begin position="1"/>
        <end position="12"/>
    </location>
</feature>
<dbReference type="AlphaFoldDB" id="C2Y1K5"/>